<keyword evidence="1" id="KW-0496">Mitochondrion</keyword>
<evidence type="ECO:0000313" key="1">
    <source>
        <dbReference type="EMBL" id="SPQ95216.1"/>
    </source>
</evidence>
<proteinExistence type="predicted"/>
<sequence>MWRSGVMAVGPGSLVLVRSEGAPAPAGVKPAPPRDDGVAPLARGVVFRAAPDVAAKTLRHLRPYVEEDARDHRVTPFEVFVAFQPDFELLDLSDKAQVGALVRMWNALPASARQWYGAERHRLATATVDRAPTKSRPAKPGRIWTETFDETTGTWRAV</sequence>
<protein>
    <submittedName>
        <fullName evidence="1">Uncharacterized protein</fullName>
    </submittedName>
</protein>
<reference evidence="1 2" key="1">
    <citation type="submission" date="2018-03" db="EMBL/GenBank/DDBJ databases">
        <authorList>
            <person name="Fogelqvist J."/>
        </authorList>
    </citation>
    <scope>NUCLEOTIDE SEQUENCE [LARGE SCALE GENOMIC DNA]</scope>
</reference>
<dbReference type="EMBL" id="OVEO01000003">
    <property type="protein sequence ID" value="SPQ95216.1"/>
    <property type="molecule type" value="Genomic_DNA"/>
</dbReference>
<gene>
    <name evidence="1" type="ORF">PLBR_LOCUS2431</name>
</gene>
<dbReference type="Proteomes" id="UP000290189">
    <property type="component" value="Unassembled WGS sequence"/>
</dbReference>
<accession>A0A3P3Y4W2</accession>
<name>A0A3P3Y4W2_PLABS</name>
<evidence type="ECO:0000313" key="2">
    <source>
        <dbReference type="Proteomes" id="UP000290189"/>
    </source>
</evidence>
<geneLocation type="mitochondrion" evidence="1"/>
<dbReference type="AlphaFoldDB" id="A0A3P3Y4W2"/>
<organism evidence="1 2">
    <name type="scientific">Plasmodiophora brassicae</name>
    <name type="common">Clubroot disease agent</name>
    <dbReference type="NCBI Taxonomy" id="37360"/>
    <lineage>
        <taxon>Eukaryota</taxon>
        <taxon>Sar</taxon>
        <taxon>Rhizaria</taxon>
        <taxon>Endomyxa</taxon>
        <taxon>Phytomyxea</taxon>
        <taxon>Plasmodiophorida</taxon>
        <taxon>Plasmodiophoridae</taxon>
        <taxon>Plasmodiophora</taxon>
    </lineage>
</organism>